<dbReference type="Pfam" id="PF19289">
    <property type="entry name" value="PmbA_TldD_3rd"/>
    <property type="match status" value="1"/>
</dbReference>
<feature type="domain" description="Metalloprotease TldD/E N-terminal" evidence="1">
    <location>
        <begin position="26"/>
        <end position="90"/>
    </location>
</feature>
<dbReference type="InterPro" id="IPR002510">
    <property type="entry name" value="Metalloprtase-TldD/E_N"/>
</dbReference>
<feature type="domain" description="Metalloprotease TldD/E C-terminal" evidence="2">
    <location>
        <begin position="224"/>
        <end position="443"/>
    </location>
</feature>
<dbReference type="Gene3D" id="3.30.2290.10">
    <property type="entry name" value="PmbA/TldD superfamily"/>
    <property type="match status" value="1"/>
</dbReference>
<dbReference type="PANTHER" id="PTHR43666:SF1">
    <property type="entry name" value="CONSERVED PROTEIN"/>
    <property type="match status" value="1"/>
</dbReference>
<organism evidence="3 4">
    <name type="scientific">Candidatus Terraquivivens tikiterensis</name>
    <dbReference type="NCBI Taxonomy" id="1980982"/>
    <lineage>
        <taxon>Archaea</taxon>
        <taxon>Nitrososphaerota</taxon>
        <taxon>Candidatus Wolframiiraptoraceae</taxon>
        <taxon>Candidatus Terraquivivens</taxon>
    </lineage>
</organism>
<dbReference type="GO" id="GO:0006508">
    <property type="term" value="P:proteolysis"/>
    <property type="evidence" value="ECO:0007669"/>
    <property type="project" value="InterPro"/>
</dbReference>
<comment type="caution">
    <text evidence="3">The sequence shown here is derived from an EMBL/GenBank/DDBJ whole genome shotgun (WGS) entry which is preliminary data.</text>
</comment>
<dbReference type="InterPro" id="IPR035068">
    <property type="entry name" value="TldD/PmbA_N"/>
</dbReference>
<dbReference type="SUPFAM" id="SSF111283">
    <property type="entry name" value="Putative modulator of DNA gyrase, PmbA/TldD"/>
    <property type="match status" value="1"/>
</dbReference>
<dbReference type="InterPro" id="IPR045569">
    <property type="entry name" value="Metalloprtase-TldD/E_C"/>
</dbReference>
<evidence type="ECO:0000313" key="3">
    <source>
        <dbReference type="EMBL" id="PUA32019.1"/>
    </source>
</evidence>
<dbReference type="EMBL" id="NDWU01000010">
    <property type="protein sequence ID" value="PUA32019.1"/>
    <property type="molecule type" value="Genomic_DNA"/>
</dbReference>
<reference evidence="3 4" key="1">
    <citation type="submission" date="2017-04" db="EMBL/GenBank/DDBJ databases">
        <title>Draft Aigarchaeota genome from a New Zealand hot spring.</title>
        <authorList>
            <person name="Reysenbach A.-L."/>
            <person name="Donaho J.A."/>
            <person name="Gerhart J."/>
            <person name="Kelley J.F."/>
            <person name="Kouba K."/>
            <person name="Podar M."/>
            <person name="Stott M."/>
        </authorList>
    </citation>
    <scope>NUCLEOTIDE SEQUENCE [LARGE SCALE GENOMIC DNA]</scope>
    <source>
        <strain evidence="3">NZ13_MG1</strain>
    </source>
</reference>
<dbReference type="Proteomes" id="UP000244066">
    <property type="component" value="Unassembled WGS sequence"/>
</dbReference>
<sequence length="447" mass="48662">MLTNSEVRALPTKLVRKILRSGASDAAVRLNASSSTMIRFSNNDITVSNFFRETVLEIYIAFKERRVTGTITDLSQPSIEETVERLVSAAKTVQPSDVYAPLPRGPFKYDRRLLRVGKVKTEPEVLVDHVKASINSAISAGAKRVAGSLNATVSKTVLCTSGNVEASSTKSTIALSVRAFAADDATGQFATVAADDSDFKPEEVGSMAGEIARMAMNPVEGEPGIYDTILGPMTFAHIVDELGSAASAFNVDIGASFLVDMLGRQVASSSFTLTDDPTLSNTYGAEPFDDEGLPTRRNVIVEKGVLKTYLHNSTTAKRYGTVSTANAGIIVPTPFNLVVEAGDRSFEKLLSGVDRGIYVTNDWYLRYSNYREGDFSTVPRDGLFLIRRGSIETPIKGLRLVGNMLRLLNSIVALSTERCWIEWWEVNTPVYAPWALVSNVEFTKSTL</sequence>
<protein>
    <recommendedName>
        <fullName evidence="5">TldD/PmbA family protein</fullName>
    </recommendedName>
</protein>
<name>A0A2R7Y3N5_9ARCH</name>
<evidence type="ECO:0000313" key="4">
    <source>
        <dbReference type="Proteomes" id="UP000244066"/>
    </source>
</evidence>
<dbReference type="AlphaFoldDB" id="A0A2R7Y3N5"/>
<evidence type="ECO:0008006" key="5">
    <source>
        <dbReference type="Google" id="ProtNLM"/>
    </source>
</evidence>
<dbReference type="Pfam" id="PF01523">
    <property type="entry name" value="PmbA_TldD_1st"/>
    <property type="match status" value="1"/>
</dbReference>
<dbReference type="PANTHER" id="PTHR43666">
    <property type="entry name" value="TLDD PROTEIN"/>
    <property type="match status" value="1"/>
</dbReference>
<dbReference type="GO" id="GO:0008237">
    <property type="term" value="F:metallopeptidase activity"/>
    <property type="evidence" value="ECO:0007669"/>
    <property type="project" value="InterPro"/>
</dbReference>
<accession>A0A2R7Y3N5</accession>
<proteinExistence type="predicted"/>
<evidence type="ECO:0000259" key="2">
    <source>
        <dbReference type="Pfam" id="PF19289"/>
    </source>
</evidence>
<gene>
    <name evidence="3" type="ORF">B9J98_04545</name>
</gene>
<dbReference type="InterPro" id="IPR036059">
    <property type="entry name" value="TldD/PmbA_sf"/>
</dbReference>
<evidence type="ECO:0000259" key="1">
    <source>
        <dbReference type="Pfam" id="PF01523"/>
    </source>
</evidence>